<sequence length="642" mass="75166">MKFGQEIQEKLTSEWRSEYVDYNKLKRIITRLEDGGENDVKFKIMKSMISADFLNREKERLSLEFFELQDMEIEKVNLFFNEKISYANRQLADISRNCEDSDLMTRKETKNLKDAICEFYLFIQKLKTFQELNYTAFRKINKKHDKIMSSSEGAQFMADNIENARFNIRSLTLSITRHLESLMTRLEGGDSKQAMNKLRVPPITDIVHGKTNEYLYILGALTGCSLVFLLANVFLFYINRADFDFDDNLDTIILLFRPTLLVAIFIIFFALNMYGWAAAGVNSVLIFEINPRDRLSAVQMGCVGFGLLLLWLIFLFIFLLLSSNILSIPYGPHVNYIPISLDLLCLLFVSTPLKGTHLWTTQKFFWKLLVREVKAGFIQVAFVDFWFADQLNSLGQVFLDFERTVCLISTERIPLNFTPDPETINKTDQLSCNSTPSNSTTLMNDPCSPESIDYGFRFIFWILPAYIRFAQCIRRAMDSPKRKWHHLQNAAKYSTSFIKVAFSFILYNRRSSASFGFWVLAYVIGSIFTLFWDLKMDWGLLHFEKKQLLRDELIYGHGESNWIYYLAILQDILFRFAWIAKYFIAQACPGFSQVWQSLFAFIELLRRFIWNFFRLENEHLNNCGEFRAVREISLVLIKFVYP</sequence>
<feature type="domain" description="EXS" evidence="7">
    <location>
        <begin position="448"/>
        <end position="642"/>
    </location>
</feature>
<evidence type="ECO:0000313" key="9">
    <source>
        <dbReference type="EMBL" id="CAG5078377.1"/>
    </source>
</evidence>
<dbReference type="InterPro" id="IPR004331">
    <property type="entry name" value="SPX_dom"/>
</dbReference>
<gene>
    <name evidence="9" type="ORF">OKIOD_LOCUS527</name>
</gene>
<name>A0ABN7RPG2_OIKDI</name>
<dbReference type="CDD" id="cd14447">
    <property type="entry name" value="SPX"/>
    <property type="match status" value="1"/>
</dbReference>
<dbReference type="PROSITE" id="PS51382">
    <property type="entry name" value="SPX"/>
    <property type="match status" value="1"/>
</dbReference>
<evidence type="ECO:0000256" key="5">
    <source>
        <dbReference type="ARBA" id="ARBA00023136"/>
    </source>
</evidence>
<evidence type="ECO:0000256" key="4">
    <source>
        <dbReference type="ARBA" id="ARBA00022989"/>
    </source>
</evidence>
<feature type="transmembrane region" description="Helical" evidence="6">
    <location>
        <begin position="333"/>
        <end position="353"/>
    </location>
</feature>
<protein>
    <submittedName>
        <fullName evidence="9">Oidioi.mRNA.OKI2018_I69.PAR.g8969.t1.cds</fullName>
    </submittedName>
</protein>
<evidence type="ECO:0000256" key="1">
    <source>
        <dbReference type="ARBA" id="ARBA00004141"/>
    </source>
</evidence>
<evidence type="ECO:0000313" key="10">
    <source>
        <dbReference type="Proteomes" id="UP001158576"/>
    </source>
</evidence>
<dbReference type="InterPro" id="IPR004342">
    <property type="entry name" value="EXS_C"/>
</dbReference>
<feature type="domain" description="SPX" evidence="8">
    <location>
        <begin position="1"/>
        <end position="158"/>
    </location>
</feature>
<accession>A0ABN7RPG2</accession>
<keyword evidence="3 6" id="KW-0812">Transmembrane</keyword>
<dbReference type="PANTHER" id="PTHR10783">
    <property type="entry name" value="XENOTROPIC AND POLYTROPIC RETROVIRUS RECEPTOR 1-RELATED"/>
    <property type="match status" value="1"/>
</dbReference>
<reference evidence="9 10" key="1">
    <citation type="submission" date="2021-04" db="EMBL/GenBank/DDBJ databases">
        <authorList>
            <person name="Bliznina A."/>
        </authorList>
    </citation>
    <scope>NUCLEOTIDE SEQUENCE [LARGE SCALE GENOMIC DNA]</scope>
</reference>
<feature type="transmembrane region" description="Helical" evidence="6">
    <location>
        <begin position="513"/>
        <end position="532"/>
    </location>
</feature>
<keyword evidence="5 6" id="KW-0472">Membrane</keyword>
<dbReference type="EMBL" id="OU015568">
    <property type="protein sequence ID" value="CAG5078377.1"/>
    <property type="molecule type" value="Genomic_DNA"/>
</dbReference>
<evidence type="ECO:0000256" key="2">
    <source>
        <dbReference type="ARBA" id="ARBA00009665"/>
    </source>
</evidence>
<dbReference type="PANTHER" id="PTHR10783:SF103">
    <property type="entry name" value="SOLUTE CARRIER FAMILY 53 MEMBER 1"/>
    <property type="match status" value="1"/>
</dbReference>
<evidence type="ECO:0000259" key="8">
    <source>
        <dbReference type="PROSITE" id="PS51382"/>
    </source>
</evidence>
<comment type="similarity">
    <text evidence="2">Belongs to the SYG1 (TC 2.A.94) family.</text>
</comment>
<dbReference type="Proteomes" id="UP001158576">
    <property type="component" value="Chromosome PAR"/>
</dbReference>
<dbReference type="Pfam" id="PF03124">
    <property type="entry name" value="EXS"/>
    <property type="match status" value="1"/>
</dbReference>
<evidence type="ECO:0000259" key="7">
    <source>
        <dbReference type="PROSITE" id="PS51380"/>
    </source>
</evidence>
<keyword evidence="10" id="KW-1185">Reference proteome</keyword>
<proteinExistence type="inferred from homology"/>
<comment type="subcellular location">
    <subcellularLocation>
        <location evidence="1">Membrane</location>
        <topology evidence="1">Multi-pass membrane protein</topology>
    </subcellularLocation>
</comment>
<evidence type="ECO:0000256" key="6">
    <source>
        <dbReference type="SAM" id="Phobius"/>
    </source>
</evidence>
<organism evidence="9 10">
    <name type="scientific">Oikopleura dioica</name>
    <name type="common">Tunicate</name>
    <dbReference type="NCBI Taxonomy" id="34765"/>
    <lineage>
        <taxon>Eukaryota</taxon>
        <taxon>Metazoa</taxon>
        <taxon>Chordata</taxon>
        <taxon>Tunicata</taxon>
        <taxon>Appendicularia</taxon>
        <taxon>Copelata</taxon>
        <taxon>Oikopleuridae</taxon>
        <taxon>Oikopleura</taxon>
    </lineage>
</organism>
<keyword evidence="4 6" id="KW-1133">Transmembrane helix</keyword>
<feature type="transmembrane region" description="Helical" evidence="6">
    <location>
        <begin position="297"/>
        <end position="321"/>
    </location>
</feature>
<dbReference type="PROSITE" id="PS51380">
    <property type="entry name" value="EXS"/>
    <property type="match status" value="1"/>
</dbReference>
<feature type="transmembrane region" description="Helical" evidence="6">
    <location>
        <begin position="214"/>
        <end position="238"/>
    </location>
</feature>
<feature type="transmembrane region" description="Helical" evidence="6">
    <location>
        <begin position="259"/>
        <end position="277"/>
    </location>
</feature>
<evidence type="ECO:0000256" key="3">
    <source>
        <dbReference type="ARBA" id="ARBA00022692"/>
    </source>
</evidence>
<dbReference type="Pfam" id="PF03105">
    <property type="entry name" value="SPX"/>
    <property type="match status" value="2"/>
</dbReference>